<evidence type="ECO:0000256" key="1">
    <source>
        <dbReference type="SAM" id="SignalP"/>
    </source>
</evidence>
<dbReference type="EMBL" id="JBFRYA010000003">
    <property type="protein sequence ID" value="MEX1668140.1"/>
    <property type="molecule type" value="Genomic_DNA"/>
</dbReference>
<gene>
    <name evidence="2" type="ORF">AB4876_04405</name>
</gene>
<evidence type="ECO:0000313" key="2">
    <source>
        <dbReference type="EMBL" id="MEX1668140.1"/>
    </source>
</evidence>
<keyword evidence="1" id="KW-0732">Signal</keyword>
<comment type="caution">
    <text evidence="2">The sequence shown here is derived from an EMBL/GenBank/DDBJ whole genome shotgun (WGS) entry which is preliminary data.</text>
</comment>
<feature type="signal peptide" evidence="1">
    <location>
        <begin position="1"/>
        <end position="22"/>
    </location>
</feature>
<evidence type="ECO:0000313" key="3">
    <source>
        <dbReference type="Proteomes" id="UP001557485"/>
    </source>
</evidence>
<protein>
    <submittedName>
        <fullName evidence="2">Uncharacterized protein</fullName>
    </submittedName>
</protein>
<dbReference type="Proteomes" id="UP001557485">
    <property type="component" value="Unassembled WGS sequence"/>
</dbReference>
<organism evidence="2 3">
    <name type="scientific">Zhongshania guokunii</name>
    <dbReference type="NCBI Taxonomy" id="641783"/>
    <lineage>
        <taxon>Bacteria</taxon>
        <taxon>Pseudomonadati</taxon>
        <taxon>Pseudomonadota</taxon>
        <taxon>Gammaproteobacteria</taxon>
        <taxon>Cellvibrionales</taxon>
        <taxon>Spongiibacteraceae</taxon>
        <taxon>Zhongshania</taxon>
    </lineage>
</organism>
<keyword evidence="3" id="KW-1185">Reference proteome</keyword>
<accession>A0ABV3U393</accession>
<reference evidence="2 3" key="1">
    <citation type="journal article" date="2011" name="Int. J. Syst. Evol. Microbiol.">
        <title>Zhongshania antarctica gen. nov., sp. nov. and Zhongshania guokunii sp. nov., gammaproteobacteria respectively isolated from coastal attached (fast) ice and surface seawater of the Antarctic.</title>
        <authorList>
            <person name="Li H.J."/>
            <person name="Zhang X.Y."/>
            <person name="Chen C.X."/>
            <person name="Zhang Y.J."/>
            <person name="Gao Z.M."/>
            <person name="Yu Y."/>
            <person name="Chen X.L."/>
            <person name="Chen B."/>
            <person name="Zhang Y.Z."/>
        </authorList>
    </citation>
    <scope>NUCLEOTIDE SEQUENCE [LARGE SCALE GENOMIC DNA]</scope>
    <source>
        <strain evidence="2 3">ZS6-22T</strain>
    </source>
</reference>
<proteinExistence type="predicted"/>
<name>A0ABV3U393_9GAMM</name>
<feature type="chain" id="PRO_5045768355" evidence="1">
    <location>
        <begin position="23"/>
        <end position="105"/>
    </location>
</feature>
<dbReference type="RefSeq" id="WP_368380438.1">
    <property type="nucleotide sequence ID" value="NZ_JBFRYA010000003.1"/>
</dbReference>
<sequence>MKKLIVVSVLSILGLTSVNSYANCAFSAVKNAPYLPDIESSQSEDLANLKITVEAYLDLGAQRLNDCGRFSDSFHHNIAVTRLEQTAEHYNTLVRHHNQMLVSAK</sequence>